<sequence length="48" mass="6020">MNKKSRKSIRLFKNGQKKCPKMKSRIYFWKKKHAKYAQEHNGNKKYFW</sequence>
<accession>A0A6C0LF92</accession>
<proteinExistence type="predicted"/>
<dbReference type="EMBL" id="MN740472">
    <property type="protein sequence ID" value="QHU28478.1"/>
    <property type="molecule type" value="Genomic_DNA"/>
</dbReference>
<protein>
    <submittedName>
        <fullName evidence="1">Uncharacterized protein</fullName>
    </submittedName>
</protein>
<organism evidence="1">
    <name type="scientific">viral metagenome</name>
    <dbReference type="NCBI Taxonomy" id="1070528"/>
    <lineage>
        <taxon>unclassified sequences</taxon>
        <taxon>metagenomes</taxon>
        <taxon>organismal metagenomes</taxon>
    </lineage>
</organism>
<reference evidence="1" key="1">
    <citation type="journal article" date="2020" name="Nature">
        <title>Giant virus diversity and host interactions through global metagenomics.</title>
        <authorList>
            <person name="Schulz F."/>
            <person name="Roux S."/>
            <person name="Paez-Espino D."/>
            <person name="Jungbluth S."/>
            <person name="Walsh D.A."/>
            <person name="Denef V.J."/>
            <person name="McMahon K.D."/>
            <person name="Konstantinidis K.T."/>
            <person name="Eloe-Fadrosh E.A."/>
            <person name="Kyrpides N.C."/>
            <person name="Woyke T."/>
        </authorList>
    </citation>
    <scope>NUCLEOTIDE SEQUENCE</scope>
    <source>
        <strain evidence="1">GVMAG-M-3300027770-73</strain>
    </source>
</reference>
<name>A0A6C0LF92_9ZZZZ</name>
<evidence type="ECO:0000313" key="1">
    <source>
        <dbReference type="EMBL" id="QHU28478.1"/>
    </source>
</evidence>
<dbReference type="AlphaFoldDB" id="A0A6C0LF92"/>